<evidence type="ECO:0000313" key="3">
    <source>
        <dbReference type="Proteomes" id="UP000324222"/>
    </source>
</evidence>
<sequence>MAPPGKHTNTWRVRERQELKPRGTLKDTSWTTRHQTDTPPHHKLLSAPWASLSPLGQTQRQGNIPVKQPTPLNSITCNRTTSLENSTCAGGIEKAVTITRKKCVSFRISCHLLCRELIPGARPRVSFNLGIVRTFTGCSRCSG</sequence>
<comment type="caution">
    <text evidence="2">The sequence shown here is derived from an EMBL/GenBank/DDBJ whole genome shotgun (WGS) entry which is preliminary data.</text>
</comment>
<evidence type="ECO:0000313" key="2">
    <source>
        <dbReference type="EMBL" id="MPC68122.1"/>
    </source>
</evidence>
<feature type="region of interest" description="Disordered" evidence="1">
    <location>
        <begin position="1"/>
        <end position="46"/>
    </location>
</feature>
<evidence type="ECO:0000256" key="1">
    <source>
        <dbReference type="SAM" id="MobiDB-lite"/>
    </source>
</evidence>
<keyword evidence="3" id="KW-1185">Reference proteome</keyword>
<dbReference type="AlphaFoldDB" id="A0A5B7HAL4"/>
<dbReference type="Proteomes" id="UP000324222">
    <property type="component" value="Unassembled WGS sequence"/>
</dbReference>
<protein>
    <submittedName>
        <fullName evidence="2">Uncharacterized protein</fullName>
    </submittedName>
</protein>
<accession>A0A5B7HAL4</accession>
<feature type="compositionally biased region" description="Basic and acidic residues" evidence="1">
    <location>
        <begin position="12"/>
        <end position="25"/>
    </location>
</feature>
<dbReference type="EMBL" id="VSRR010027320">
    <property type="protein sequence ID" value="MPC68122.1"/>
    <property type="molecule type" value="Genomic_DNA"/>
</dbReference>
<gene>
    <name evidence="2" type="ORF">E2C01_062317</name>
</gene>
<organism evidence="2 3">
    <name type="scientific">Portunus trituberculatus</name>
    <name type="common">Swimming crab</name>
    <name type="synonym">Neptunus trituberculatus</name>
    <dbReference type="NCBI Taxonomy" id="210409"/>
    <lineage>
        <taxon>Eukaryota</taxon>
        <taxon>Metazoa</taxon>
        <taxon>Ecdysozoa</taxon>
        <taxon>Arthropoda</taxon>
        <taxon>Crustacea</taxon>
        <taxon>Multicrustacea</taxon>
        <taxon>Malacostraca</taxon>
        <taxon>Eumalacostraca</taxon>
        <taxon>Eucarida</taxon>
        <taxon>Decapoda</taxon>
        <taxon>Pleocyemata</taxon>
        <taxon>Brachyura</taxon>
        <taxon>Eubrachyura</taxon>
        <taxon>Portunoidea</taxon>
        <taxon>Portunidae</taxon>
        <taxon>Portuninae</taxon>
        <taxon>Portunus</taxon>
    </lineage>
</organism>
<reference evidence="2 3" key="1">
    <citation type="submission" date="2019-05" db="EMBL/GenBank/DDBJ databases">
        <title>Another draft genome of Portunus trituberculatus and its Hox gene families provides insights of decapod evolution.</title>
        <authorList>
            <person name="Jeong J.-H."/>
            <person name="Song I."/>
            <person name="Kim S."/>
            <person name="Choi T."/>
            <person name="Kim D."/>
            <person name="Ryu S."/>
            <person name="Kim W."/>
        </authorList>
    </citation>
    <scope>NUCLEOTIDE SEQUENCE [LARGE SCALE GENOMIC DNA]</scope>
    <source>
        <tissue evidence="2">Muscle</tissue>
    </source>
</reference>
<name>A0A5B7HAL4_PORTR</name>
<proteinExistence type="predicted"/>